<accession>A0A381RC64</accession>
<sequence length="144" mass="16284">MDLVRITRKAHFSAAHRLCRPGWSEERNAEVFGDCSNPNWHGHNYELVVTVEGAIDPETGFVMNLRELKDILEEKVVSDMDHRNLNMDVPWLSEVNPTTENLAVSIWNRISESLPSGANLASVIVNETPRNSVEYRGPQEDGRS</sequence>
<keyword evidence="3" id="KW-0862">Zinc</keyword>
<dbReference type="InterPro" id="IPR007115">
    <property type="entry name" value="6-PTP_synth/QueD"/>
</dbReference>
<organism evidence="5">
    <name type="scientific">marine metagenome</name>
    <dbReference type="NCBI Taxonomy" id="408172"/>
    <lineage>
        <taxon>unclassified sequences</taxon>
        <taxon>metagenomes</taxon>
        <taxon>ecological metagenomes</taxon>
    </lineage>
</organism>
<dbReference type="SUPFAM" id="SSF55620">
    <property type="entry name" value="Tetrahydrobiopterin biosynthesis enzymes-like"/>
    <property type="match status" value="1"/>
</dbReference>
<dbReference type="PIRSF" id="PIRSF006113">
    <property type="entry name" value="PTP_synth"/>
    <property type="match status" value="1"/>
</dbReference>
<keyword evidence="4" id="KW-0456">Lyase</keyword>
<comment type="cofactor">
    <cofactor evidence="1">
        <name>Zn(2+)</name>
        <dbReference type="ChEBI" id="CHEBI:29105"/>
    </cofactor>
</comment>
<reference evidence="5" key="1">
    <citation type="submission" date="2018-05" db="EMBL/GenBank/DDBJ databases">
        <authorList>
            <person name="Lanie J.A."/>
            <person name="Ng W.-L."/>
            <person name="Kazmierczak K.M."/>
            <person name="Andrzejewski T.M."/>
            <person name="Davidsen T.M."/>
            <person name="Wayne K.J."/>
            <person name="Tettelin H."/>
            <person name="Glass J.I."/>
            <person name="Rusch D."/>
            <person name="Podicherti R."/>
            <person name="Tsui H.-C.T."/>
            <person name="Winkler M.E."/>
        </authorList>
    </citation>
    <scope>NUCLEOTIDE SEQUENCE</scope>
</reference>
<evidence type="ECO:0000256" key="1">
    <source>
        <dbReference type="ARBA" id="ARBA00001947"/>
    </source>
</evidence>
<protein>
    <recommendedName>
        <fullName evidence="6">6-pyruvoyl tetrahydrobiopterin synthase</fullName>
    </recommendedName>
</protein>
<dbReference type="PANTHER" id="PTHR12589:SF7">
    <property type="entry name" value="6-PYRUVOYL TETRAHYDROBIOPTERIN SYNTHASE"/>
    <property type="match status" value="1"/>
</dbReference>
<proteinExistence type="predicted"/>
<evidence type="ECO:0000313" key="5">
    <source>
        <dbReference type="EMBL" id="SUZ88459.1"/>
    </source>
</evidence>
<evidence type="ECO:0000256" key="2">
    <source>
        <dbReference type="ARBA" id="ARBA00022723"/>
    </source>
</evidence>
<name>A0A381RC64_9ZZZZ</name>
<dbReference type="PANTHER" id="PTHR12589">
    <property type="entry name" value="PYRUVOYL TETRAHYDROBIOPTERIN SYNTHASE"/>
    <property type="match status" value="1"/>
</dbReference>
<dbReference type="EMBL" id="UINC01001771">
    <property type="protein sequence ID" value="SUZ88459.1"/>
    <property type="molecule type" value="Genomic_DNA"/>
</dbReference>
<gene>
    <name evidence="5" type="ORF">METZ01_LOCUS41313</name>
</gene>
<dbReference type="Pfam" id="PF01242">
    <property type="entry name" value="PTPS"/>
    <property type="match status" value="1"/>
</dbReference>
<dbReference type="FunFam" id="3.30.479.10:FF:000003">
    <property type="entry name" value="6-pyruvoyl tetrahydrobiopterin synthase"/>
    <property type="match status" value="1"/>
</dbReference>
<dbReference type="GO" id="GO:0016829">
    <property type="term" value="F:lyase activity"/>
    <property type="evidence" value="ECO:0007669"/>
    <property type="project" value="UniProtKB-KW"/>
</dbReference>
<dbReference type="Gene3D" id="3.30.479.10">
    <property type="entry name" value="6-pyruvoyl tetrahydropterin synthase/QueD"/>
    <property type="match status" value="1"/>
</dbReference>
<dbReference type="GO" id="GO:0046872">
    <property type="term" value="F:metal ion binding"/>
    <property type="evidence" value="ECO:0007669"/>
    <property type="project" value="UniProtKB-KW"/>
</dbReference>
<evidence type="ECO:0008006" key="6">
    <source>
        <dbReference type="Google" id="ProtNLM"/>
    </source>
</evidence>
<dbReference type="InterPro" id="IPR038418">
    <property type="entry name" value="6-PTP_synth/QueD_sf"/>
</dbReference>
<dbReference type="AlphaFoldDB" id="A0A381RC64"/>
<evidence type="ECO:0000256" key="4">
    <source>
        <dbReference type="ARBA" id="ARBA00023239"/>
    </source>
</evidence>
<evidence type="ECO:0000256" key="3">
    <source>
        <dbReference type="ARBA" id="ARBA00022833"/>
    </source>
</evidence>
<keyword evidence="2" id="KW-0479">Metal-binding</keyword>